<protein>
    <submittedName>
        <fullName evidence="2">Uncharacterized protein</fullName>
    </submittedName>
</protein>
<keyword evidence="1" id="KW-0472">Membrane</keyword>
<reference evidence="2" key="1">
    <citation type="journal article" date="2014" name="Int. J. Syst. Evol. Microbiol.">
        <title>Complete genome sequence of Corynebacterium casei LMG S-19264T (=DSM 44701T), isolated from a smear-ripened cheese.</title>
        <authorList>
            <consortium name="US DOE Joint Genome Institute (JGI-PGF)"/>
            <person name="Walter F."/>
            <person name="Albersmeier A."/>
            <person name="Kalinowski J."/>
            <person name="Ruckert C."/>
        </authorList>
    </citation>
    <scope>NUCLEOTIDE SEQUENCE</scope>
    <source>
        <strain evidence="2">CGMCC 4.7201</strain>
    </source>
</reference>
<organism evidence="2 3">
    <name type="scientific">Wenjunlia tyrosinilytica</name>
    <dbReference type="NCBI Taxonomy" id="1544741"/>
    <lineage>
        <taxon>Bacteria</taxon>
        <taxon>Bacillati</taxon>
        <taxon>Actinomycetota</taxon>
        <taxon>Actinomycetes</taxon>
        <taxon>Kitasatosporales</taxon>
        <taxon>Streptomycetaceae</taxon>
        <taxon>Wenjunlia</taxon>
    </lineage>
</organism>
<dbReference type="RefSeq" id="WP_189134056.1">
    <property type="nucleotide sequence ID" value="NZ_BMMS01000023.1"/>
</dbReference>
<dbReference type="AlphaFoldDB" id="A0A917ZVQ8"/>
<keyword evidence="1" id="KW-1133">Transmembrane helix</keyword>
<dbReference type="Proteomes" id="UP000641932">
    <property type="component" value="Unassembled WGS sequence"/>
</dbReference>
<dbReference type="EMBL" id="BMMS01000023">
    <property type="protein sequence ID" value="GGO94722.1"/>
    <property type="molecule type" value="Genomic_DNA"/>
</dbReference>
<evidence type="ECO:0000313" key="2">
    <source>
        <dbReference type="EMBL" id="GGO94722.1"/>
    </source>
</evidence>
<reference evidence="2" key="2">
    <citation type="submission" date="2020-09" db="EMBL/GenBank/DDBJ databases">
        <authorList>
            <person name="Sun Q."/>
            <person name="Zhou Y."/>
        </authorList>
    </citation>
    <scope>NUCLEOTIDE SEQUENCE</scope>
    <source>
        <strain evidence="2">CGMCC 4.7201</strain>
    </source>
</reference>
<sequence>MTDDNRQYGAQDDFAFRDNTFQGPFQTEGVQNIHYYSVPPAKPQARKWWRRATGRSAALALVLVAGGAYTVYALGSFGGTPKGIPVPRPVNPGNAKLPSYVHIQAQEHCASSVNYYAETADDYRRGEHKGQRRLGPVAVDITSQTSSKEAVLLVGMRVLDLERKDPPATGIAVADGGCGAAVDVRPFWTDLNKSDPPIIAKAAAHPPVTFPYKISSNDPEVFELTLENNTCFCAFAVEIDWVAAGKAGKTVLNNGGSGFLSSAAPKVAAYTLDSSSRLLRTTYGRLLPSRS</sequence>
<evidence type="ECO:0000256" key="1">
    <source>
        <dbReference type="SAM" id="Phobius"/>
    </source>
</evidence>
<keyword evidence="1" id="KW-0812">Transmembrane</keyword>
<proteinExistence type="predicted"/>
<comment type="caution">
    <text evidence="2">The sequence shown here is derived from an EMBL/GenBank/DDBJ whole genome shotgun (WGS) entry which is preliminary data.</text>
</comment>
<feature type="transmembrane region" description="Helical" evidence="1">
    <location>
        <begin position="56"/>
        <end position="75"/>
    </location>
</feature>
<gene>
    <name evidence="2" type="ORF">GCM10012280_50290</name>
</gene>
<accession>A0A917ZVQ8</accession>
<keyword evidence="3" id="KW-1185">Reference proteome</keyword>
<name>A0A917ZVQ8_9ACTN</name>
<evidence type="ECO:0000313" key="3">
    <source>
        <dbReference type="Proteomes" id="UP000641932"/>
    </source>
</evidence>